<sequence>MSDPLAAGVIGVGSMGRNHARVYSELPDVDLVGVADLDTQAARGVADDYGSVARDAGDLLEDADLVSVAVPTAAHPAMLERAIDAGTHALVEKPYVDDLQRGRELAERARDEGLVLQVGHIERFNPAVRALADVLPNIDVLAVDAQRLGPPRQREVADSAVFDLMIHDIDIVCSLLDDAPVSVDAAGVDGNRYATATCRFEDGVIANLTASRVTQRKVRKLGITARECRVCVDYMNQSVEIHRHTAPAYVENDGTVRERVESVVERPTVENGEPLKAELESFAAAVRNGSEPVVTAEDGLRAVEVARRIDDIAAGRRREEREKEVAS</sequence>
<dbReference type="Pfam" id="PF01408">
    <property type="entry name" value="GFO_IDH_MocA"/>
    <property type="match status" value="1"/>
</dbReference>
<gene>
    <name evidence="3" type="ORF">HUG10_18410</name>
</gene>
<protein>
    <submittedName>
        <fullName evidence="3">Gfo/Idh/MocA family oxidoreductase</fullName>
    </submittedName>
</protein>
<dbReference type="SUPFAM" id="SSF51735">
    <property type="entry name" value="NAD(P)-binding Rossmann-fold domains"/>
    <property type="match status" value="1"/>
</dbReference>
<geneLocation type="plasmid" evidence="3 4">
    <name>unnamed1</name>
</geneLocation>
<organism evidence="3 4">
    <name type="scientific">Halorarum halophilum</name>
    <dbReference type="NCBI Taxonomy" id="2743090"/>
    <lineage>
        <taxon>Archaea</taxon>
        <taxon>Methanobacteriati</taxon>
        <taxon>Methanobacteriota</taxon>
        <taxon>Stenosarchaea group</taxon>
        <taxon>Halobacteria</taxon>
        <taxon>Halobacteriales</taxon>
        <taxon>Haloferacaceae</taxon>
        <taxon>Halorarum</taxon>
    </lineage>
</organism>
<keyword evidence="3" id="KW-0614">Plasmid</keyword>
<dbReference type="SUPFAM" id="SSF55347">
    <property type="entry name" value="Glyceraldehyde-3-phosphate dehydrogenase-like, C-terminal domain"/>
    <property type="match status" value="1"/>
</dbReference>
<dbReference type="KEGG" id="halg:HUG10_18410"/>
<dbReference type="InterPro" id="IPR055170">
    <property type="entry name" value="GFO_IDH_MocA-like_dom"/>
</dbReference>
<dbReference type="RefSeq" id="WP_179171159.1">
    <property type="nucleotide sequence ID" value="NZ_CP058530.1"/>
</dbReference>
<dbReference type="Pfam" id="PF22725">
    <property type="entry name" value="GFO_IDH_MocA_C3"/>
    <property type="match status" value="1"/>
</dbReference>
<dbReference type="OrthoDB" id="25239at2157"/>
<evidence type="ECO:0000259" key="1">
    <source>
        <dbReference type="Pfam" id="PF01408"/>
    </source>
</evidence>
<evidence type="ECO:0000313" key="4">
    <source>
        <dbReference type="Proteomes" id="UP000509750"/>
    </source>
</evidence>
<dbReference type="Gene3D" id="3.40.50.720">
    <property type="entry name" value="NAD(P)-binding Rossmann-like Domain"/>
    <property type="match status" value="1"/>
</dbReference>
<name>A0A7D5GE84_9EURY</name>
<dbReference type="InterPro" id="IPR000683">
    <property type="entry name" value="Gfo/Idh/MocA-like_OxRdtase_N"/>
</dbReference>
<feature type="domain" description="GFO/IDH/MocA-like oxidoreductase" evidence="2">
    <location>
        <begin position="155"/>
        <end position="217"/>
    </location>
</feature>
<feature type="domain" description="Gfo/Idh/MocA-like oxidoreductase N-terminal" evidence="1">
    <location>
        <begin position="7"/>
        <end position="120"/>
    </location>
</feature>
<evidence type="ECO:0000313" key="3">
    <source>
        <dbReference type="EMBL" id="QLG29585.1"/>
    </source>
</evidence>
<dbReference type="AlphaFoldDB" id="A0A7D5GE84"/>
<accession>A0A7D5GE84</accession>
<reference evidence="3 4" key="1">
    <citation type="submission" date="2020-07" db="EMBL/GenBank/DDBJ databases">
        <title>Gai3-2, isolated from salt lake.</title>
        <authorList>
            <person name="Cui H."/>
            <person name="Shi X."/>
        </authorList>
    </citation>
    <scope>NUCLEOTIDE SEQUENCE [LARGE SCALE GENOMIC DNA]</scope>
    <source>
        <strain evidence="3 4">Gai3-2</strain>
        <plasmid evidence="3 4">unnamed1</plasmid>
    </source>
</reference>
<dbReference type="Proteomes" id="UP000509750">
    <property type="component" value="Plasmid unnamed1"/>
</dbReference>
<dbReference type="PANTHER" id="PTHR43377">
    <property type="entry name" value="BILIVERDIN REDUCTASE A"/>
    <property type="match status" value="1"/>
</dbReference>
<dbReference type="GeneID" id="56030849"/>
<proteinExistence type="predicted"/>
<keyword evidence="4" id="KW-1185">Reference proteome</keyword>
<dbReference type="InterPro" id="IPR051450">
    <property type="entry name" value="Gfo/Idh/MocA_Oxidoreductases"/>
</dbReference>
<dbReference type="EMBL" id="CP058530">
    <property type="protein sequence ID" value="QLG29585.1"/>
    <property type="molecule type" value="Genomic_DNA"/>
</dbReference>
<dbReference type="Gene3D" id="3.30.360.10">
    <property type="entry name" value="Dihydrodipicolinate Reductase, domain 2"/>
    <property type="match status" value="1"/>
</dbReference>
<dbReference type="GO" id="GO:0000166">
    <property type="term" value="F:nucleotide binding"/>
    <property type="evidence" value="ECO:0007669"/>
    <property type="project" value="InterPro"/>
</dbReference>
<dbReference type="PANTHER" id="PTHR43377:SF1">
    <property type="entry name" value="BILIVERDIN REDUCTASE A"/>
    <property type="match status" value="1"/>
</dbReference>
<dbReference type="InterPro" id="IPR036291">
    <property type="entry name" value="NAD(P)-bd_dom_sf"/>
</dbReference>
<evidence type="ECO:0000259" key="2">
    <source>
        <dbReference type="Pfam" id="PF22725"/>
    </source>
</evidence>